<dbReference type="AlphaFoldDB" id="A0A0R2HL23"/>
<evidence type="ECO:0000313" key="1">
    <source>
        <dbReference type="EMBL" id="AMV63075.1"/>
    </source>
</evidence>
<name>A0A0R2HL23_9LACO</name>
<dbReference type="EMBL" id="CP012288">
    <property type="protein sequence ID" value="AMV67034.1"/>
    <property type="molecule type" value="Genomic_DNA"/>
</dbReference>
<evidence type="ECO:0000313" key="2">
    <source>
        <dbReference type="EMBL" id="AMV67034.1"/>
    </source>
</evidence>
<dbReference type="KEGG" id="pdm:ADU72_1101"/>
<dbReference type="RefSeq" id="WP_046871411.1">
    <property type="nucleotide sequence ID" value="NZ_BAAAXI010000186.1"/>
</dbReference>
<evidence type="ECO:0000313" key="3">
    <source>
        <dbReference type="Proteomes" id="UP000076244"/>
    </source>
</evidence>
<dbReference type="Proteomes" id="UP000076405">
    <property type="component" value="Chromosome"/>
</dbReference>
<sequence length="193" mass="22439">MKDELETVFERTDWQVMPDNLTLLQNWILDVKKLQIGKMVWPVQGTFAAFRKKTHGVSVVITSQQLQLLKNDQLNLTFASKDIKKCTVFLEENMRQPTIAATTHPRFHTIIQIETDDTNYYFQVYGAQAGWYLVTHANTIWNVPTADPLNLKQFAATDDDEQLMIQINKFGYYNLVKGTKYEFSNQKIIVTRN</sequence>
<evidence type="ECO:0000313" key="4">
    <source>
        <dbReference type="Proteomes" id="UP000076405"/>
    </source>
</evidence>
<dbReference type="EMBL" id="CP012275">
    <property type="protein sequence ID" value="AMV63075.1"/>
    <property type="molecule type" value="Genomic_DNA"/>
</dbReference>
<keyword evidence="3" id="KW-1185">Reference proteome</keyword>
<reference evidence="3 4" key="1">
    <citation type="journal article" date="2016" name="PLoS ONE">
        <title>The Identification of Novel Diagnostic Marker Genes for the Detection of Beer Spoiling Pediococcus damnosus Strains Using the BlAst Diagnostic Gene findEr.</title>
        <authorList>
            <person name="Behr J."/>
            <person name="Geissler A.J."/>
            <person name="Schmid J."/>
            <person name="Zehe A."/>
            <person name="Vogel R.F."/>
        </authorList>
    </citation>
    <scope>NUCLEOTIDE SEQUENCE [LARGE SCALE GENOMIC DNA]</scope>
    <source>
        <strain evidence="1 4">TMW 2.1533</strain>
        <strain evidence="2 3">TMW 2.1535</strain>
    </source>
</reference>
<gene>
    <name evidence="1" type="ORF">ADU70_1595</name>
    <name evidence="2" type="ORF">ADU72_1101</name>
</gene>
<organism evidence="1 4">
    <name type="scientific">Pediococcus damnosus</name>
    <dbReference type="NCBI Taxonomy" id="51663"/>
    <lineage>
        <taxon>Bacteria</taxon>
        <taxon>Bacillati</taxon>
        <taxon>Bacillota</taxon>
        <taxon>Bacilli</taxon>
        <taxon>Lactobacillales</taxon>
        <taxon>Lactobacillaceae</taxon>
        <taxon>Pediococcus</taxon>
    </lineage>
</organism>
<dbReference type="Proteomes" id="UP000076244">
    <property type="component" value="Chromosome"/>
</dbReference>
<protein>
    <submittedName>
        <fullName evidence="1">Uncharacterized protein</fullName>
    </submittedName>
</protein>
<proteinExistence type="predicted"/>
<accession>A0A0R2HL23</accession>